<dbReference type="PANTHER" id="PTHR32243">
    <property type="entry name" value="MALTOSE TRANSPORT SYSTEM PERMEASE-RELATED"/>
    <property type="match status" value="1"/>
</dbReference>
<evidence type="ECO:0000313" key="10">
    <source>
        <dbReference type="Proteomes" id="UP001156140"/>
    </source>
</evidence>
<evidence type="ECO:0000256" key="4">
    <source>
        <dbReference type="ARBA" id="ARBA00022692"/>
    </source>
</evidence>
<dbReference type="Gene3D" id="1.10.3720.10">
    <property type="entry name" value="MetI-like"/>
    <property type="match status" value="1"/>
</dbReference>
<evidence type="ECO:0000256" key="5">
    <source>
        <dbReference type="ARBA" id="ARBA00022989"/>
    </source>
</evidence>
<dbReference type="InterPro" id="IPR000515">
    <property type="entry name" value="MetI-like"/>
</dbReference>
<dbReference type="PANTHER" id="PTHR32243:SF18">
    <property type="entry name" value="INNER MEMBRANE ABC TRANSPORTER PERMEASE PROTEIN YCJP"/>
    <property type="match status" value="1"/>
</dbReference>
<dbReference type="EMBL" id="JALAZD010000001">
    <property type="protein sequence ID" value="MCI0125993.1"/>
    <property type="molecule type" value="Genomic_DNA"/>
</dbReference>
<reference evidence="9" key="1">
    <citation type="submission" date="2022-03" db="EMBL/GenBank/DDBJ databases">
        <title>The complete genome sequence of a Methyloterrigena soli.</title>
        <authorList>
            <person name="Zi Z."/>
        </authorList>
    </citation>
    <scope>NUCLEOTIDE SEQUENCE</scope>
    <source>
        <strain evidence="9">M48</strain>
    </source>
</reference>
<evidence type="ECO:0000256" key="3">
    <source>
        <dbReference type="ARBA" id="ARBA00022475"/>
    </source>
</evidence>
<comment type="similarity">
    <text evidence="7">Belongs to the binding-protein-dependent transport system permease family.</text>
</comment>
<evidence type="ECO:0000256" key="7">
    <source>
        <dbReference type="RuleBase" id="RU363032"/>
    </source>
</evidence>
<dbReference type="Proteomes" id="UP001156140">
    <property type="component" value="Unassembled WGS sequence"/>
</dbReference>
<feature type="transmembrane region" description="Helical" evidence="7">
    <location>
        <begin position="192"/>
        <end position="214"/>
    </location>
</feature>
<protein>
    <submittedName>
        <fullName evidence="9">Carbohydrate ABC transporter permease</fullName>
    </submittedName>
</protein>
<keyword evidence="4 7" id="KW-0812">Transmembrane</keyword>
<name>A0AA41QK55_9HYPH</name>
<evidence type="ECO:0000256" key="2">
    <source>
        <dbReference type="ARBA" id="ARBA00022448"/>
    </source>
</evidence>
<evidence type="ECO:0000313" key="9">
    <source>
        <dbReference type="EMBL" id="MCI0125993.1"/>
    </source>
</evidence>
<dbReference type="RefSeq" id="WP_281735054.1">
    <property type="nucleotide sequence ID" value="NZ_JAKETQ010000001.1"/>
</dbReference>
<dbReference type="InterPro" id="IPR035906">
    <property type="entry name" value="MetI-like_sf"/>
</dbReference>
<proteinExistence type="inferred from homology"/>
<dbReference type="AlphaFoldDB" id="A0AA41QK55"/>
<comment type="subcellular location">
    <subcellularLocation>
        <location evidence="1 7">Cell membrane</location>
        <topology evidence="1 7">Multi-pass membrane protein</topology>
    </subcellularLocation>
</comment>
<feature type="domain" description="ABC transmembrane type-1" evidence="8">
    <location>
        <begin position="66"/>
        <end position="257"/>
    </location>
</feature>
<feature type="transmembrane region" description="Helical" evidence="7">
    <location>
        <begin position="12"/>
        <end position="32"/>
    </location>
</feature>
<dbReference type="GO" id="GO:0005886">
    <property type="term" value="C:plasma membrane"/>
    <property type="evidence" value="ECO:0007669"/>
    <property type="project" value="UniProtKB-SubCell"/>
</dbReference>
<dbReference type="GO" id="GO:0055085">
    <property type="term" value="P:transmembrane transport"/>
    <property type="evidence" value="ECO:0007669"/>
    <property type="project" value="InterPro"/>
</dbReference>
<keyword evidence="5 7" id="KW-1133">Transmembrane helix</keyword>
<dbReference type="CDD" id="cd06261">
    <property type="entry name" value="TM_PBP2"/>
    <property type="match status" value="1"/>
</dbReference>
<feature type="transmembrane region" description="Helical" evidence="7">
    <location>
        <begin position="130"/>
        <end position="152"/>
    </location>
</feature>
<feature type="transmembrane region" description="Helical" evidence="7">
    <location>
        <begin position="234"/>
        <end position="257"/>
    </location>
</feature>
<keyword evidence="6 7" id="KW-0472">Membrane</keyword>
<gene>
    <name evidence="9" type="ORF">ML536_04050</name>
</gene>
<dbReference type="Pfam" id="PF00528">
    <property type="entry name" value="BPD_transp_1"/>
    <property type="match status" value="1"/>
</dbReference>
<dbReference type="PROSITE" id="PS50928">
    <property type="entry name" value="ABC_TM1"/>
    <property type="match status" value="1"/>
</dbReference>
<evidence type="ECO:0000256" key="6">
    <source>
        <dbReference type="ARBA" id="ARBA00023136"/>
    </source>
</evidence>
<keyword evidence="10" id="KW-1185">Reference proteome</keyword>
<dbReference type="InterPro" id="IPR050901">
    <property type="entry name" value="BP-dep_ABC_trans_perm"/>
</dbReference>
<keyword evidence="3" id="KW-1003">Cell membrane</keyword>
<feature type="transmembrane region" description="Helical" evidence="7">
    <location>
        <begin position="101"/>
        <end position="124"/>
    </location>
</feature>
<dbReference type="SUPFAM" id="SSF161098">
    <property type="entry name" value="MetI-like"/>
    <property type="match status" value="1"/>
</dbReference>
<sequence length="272" mass="29293">MMETNPAHSRLTAVALAFMALIWISPFSWLILNAFNPASTGRLEIPHSIGLDNFALAVSGKAGIQFLNSVIIAAGTATLSVLVGISAAYPLSRLRIPGRNAFLWTLVLLRMLPSAGVLVPLYFAAQRTGLLNQLGVIIALTVLNLPFTLLLLKNFFDTVPIELEEAAYVEGANLFQILTNVVLPMSRAGIAVVWFFSFTGAWNEFLLPLIFSRVESGFPMSVGLYAAFGQQGAVQYGFLAAFSIIYAAPAVGVYFLLRRNMNTGFAGVGVKG</sequence>
<comment type="caution">
    <text evidence="9">The sequence shown here is derived from an EMBL/GenBank/DDBJ whole genome shotgun (WGS) entry which is preliminary data.</text>
</comment>
<organism evidence="9 10">
    <name type="scientific">Paradevosia shaoguanensis</name>
    <dbReference type="NCBI Taxonomy" id="1335043"/>
    <lineage>
        <taxon>Bacteria</taxon>
        <taxon>Pseudomonadati</taxon>
        <taxon>Pseudomonadota</taxon>
        <taxon>Alphaproteobacteria</taxon>
        <taxon>Hyphomicrobiales</taxon>
        <taxon>Devosiaceae</taxon>
        <taxon>Paradevosia</taxon>
    </lineage>
</organism>
<evidence type="ECO:0000256" key="1">
    <source>
        <dbReference type="ARBA" id="ARBA00004651"/>
    </source>
</evidence>
<accession>A0AA41QK55</accession>
<evidence type="ECO:0000259" key="8">
    <source>
        <dbReference type="PROSITE" id="PS50928"/>
    </source>
</evidence>
<keyword evidence="2 7" id="KW-0813">Transport</keyword>
<feature type="transmembrane region" description="Helical" evidence="7">
    <location>
        <begin position="66"/>
        <end position="89"/>
    </location>
</feature>